<gene>
    <name evidence="2" type="ORF">LUA81_02490</name>
    <name evidence="1" type="ORF">LUA82_02510</name>
</gene>
<dbReference type="RefSeq" id="WP_218194348.1">
    <property type="nucleotide sequence ID" value="NZ_CP054597.1"/>
</dbReference>
<sequence>MTNLQLSNSEATNKHMLSADIFLNNVDLEALSITDQQYEIQNPDFYIIFTTPQKSQEYLSDNKSANVRILFEDHTINLNNVETLDSTVSLQDKDFYADIKLPIQDYTYDEKPFTEHTNISYGLSRISITDDTSPIINI</sequence>
<evidence type="ECO:0000313" key="3">
    <source>
        <dbReference type="Proteomes" id="UP001059822"/>
    </source>
</evidence>
<name>A0A9Q9F4P6_9RICK</name>
<dbReference type="Proteomes" id="UP001059822">
    <property type="component" value="Chromosome"/>
</dbReference>
<dbReference type="AlphaFoldDB" id="A0A9Q9F4P6"/>
<dbReference type="EMBL" id="CP089286">
    <property type="protein sequence ID" value="UTO55908.1"/>
    <property type="molecule type" value="Genomic_DNA"/>
</dbReference>
<evidence type="ECO:0000313" key="2">
    <source>
        <dbReference type="EMBL" id="UTO56824.1"/>
    </source>
</evidence>
<accession>A0A9Q9F4P6</accession>
<organism evidence="1 3">
    <name type="scientific">Neoehrlichia mikurensis</name>
    <dbReference type="NCBI Taxonomy" id="89586"/>
    <lineage>
        <taxon>Bacteria</taxon>
        <taxon>Pseudomonadati</taxon>
        <taxon>Pseudomonadota</taxon>
        <taxon>Alphaproteobacteria</taxon>
        <taxon>Rickettsiales</taxon>
        <taxon>Anaplasmataceae</taxon>
        <taxon>Candidatus Neoehrlichia</taxon>
    </lineage>
</organism>
<evidence type="ECO:0000313" key="1">
    <source>
        <dbReference type="EMBL" id="UTO55908.1"/>
    </source>
</evidence>
<keyword evidence="4" id="KW-1185">Reference proteome</keyword>
<dbReference type="Proteomes" id="UP001059985">
    <property type="component" value="Chromosome"/>
</dbReference>
<protein>
    <submittedName>
        <fullName evidence="1">Uncharacterized protein</fullName>
    </submittedName>
</protein>
<proteinExistence type="predicted"/>
<reference evidence="1" key="1">
    <citation type="journal article" date="2022" name="Microorganisms">
        <title>Assembly and Comparison of Ca. Neoehrlichia mikurensis Genomes.</title>
        <authorList>
            <person name="Azagi T."/>
            <person name="Dirks R.P."/>
            <person name="Yebra-Pimentel E.S."/>
            <person name="Schaap P.J."/>
            <person name="Koehorst J.J."/>
            <person name="Esser H.J."/>
            <person name="Sprong H."/>
        </authorList>
    </citation>
    <scope>NUCLEOTIDE SEQUENCE</scope>
    <source>
        <strain evidence="2">18-2804</strain>
        <strain evidence="1">18-2837</strain>
    </source>
</reference>
<dbReference type="EMBL" id="CP089285">
    <property type="protein sequence ID" value="UTO56824.1"/>
    <property type="molecule type" value="Genomic_DNA"/>
</dbReference>
<evidence type="ECO:0000313" key="4">
    <source>
        <dbReference type="Proteomes" id="UP001059985"/>
    </source>
</evidence>